<gene>
    <name evidence="8" type="ORF">MXD59_17175</name>
</gene>
<dbReference type="InterPro" id="IPR014755">
    <property type="entry name" value="Cu-Rt/internalin_Ig-like"/>
</dbReference>
<evidence type="ECO:0000313" key="9">
    <source>
        <dbReference type="Proteomes" id="UP001201873"/>
    </source>
</evidence>
<comment type="subcellular location">
    <subcellularLocation>
        <location evidence="1">Cell envelope</location>
    </subcellularLocation>
</comment>
<feature type="compositionally biased region" description="Low complexity" evidence="5">
    <location>
        <begin position="154"/>
        <end position="188"/>
    </location>
</feature>
<keyword evidence="9" id="KW-1185">Reference proteome</keyword>
<keyword evidence="6" id="KW-0812">Transmembrane</keyword>
<organism evidence="8 9">
    <name type="scientific">Frankia umida</name>
    <dbReference type="NCBI Taxonomy" id="573489"/>
    <lineage>
        <taxon>Bacteria</taxon>
        <taxon>Bacillati</taxon>
        <taxon>Actinomycetota</taxon>
        <taxon>Actinomycetes</taxon>
        <taxon>Frankiales</taxon>
        <taxon>Frankiaceae</taxon>
        <taxon>Frankia</taxon>
    </lineage>
</organism>
<evidence type="ECO:0000256" key="1">
    <source>
        <dbReference type="ARBA" id="ARBA00004196"/>
    </source>
</evidence>
<evidence type="ECO:0000256" key="3">
    <source>
        <dbReference type="ARBA" id="ARBA00022729"/>
    </source>
</evidence>
<dbReference type="InterPro" id="IPR007348">
    <property type="entry name" value="CopC_dom"/>
</dbReference>
<feature type="transmembrane region" description="Helical" evidence="6">
    <location>
        <begin position="197"/>
        <end position="220"/>
    </location>
</feature>
<dbReference type="SUPFAM" id="SSF81296">
    <property type="entry name" value="E set domains"/>
    <property type="match status" value="1"/>
</dbReference>
<dbReference type="EMBL" id="JALKFT010000017">
    <property type="protein sequence ID" value="MCK9877483.1"/>
    <property type="molecule type" value="Genomic_DNA"/>
</dbReference>
<dbReference type="Gene3D" id="2.60.40.1220">
    <property type="match status" value="1"/>
</dbReference>
<dbReference type="PANTHER" id="PTHR34820:SF4">
    <property type="entry name" value="INNER MEMBRANE PROTEIN YEBZ"/>
    <property type="match status" value="1"/>
</dbReference>
<dbReference type="RefSeq" id="WP_248825717.1">
    <property type="nucleotide sequence ID" value="NZ_JALKFT010000017.1"/>
</dbReference>
<reference evidence="8 9" key="1">
    <citation type="submission" date="2022-04" db="EMBL/GenBank/DDBJ databases">
        <title>Genome diversity in the genus Frankia.</title>
        <authorList>
            <person name="Carlos-Shanley C."/>
            <person name="Hahn D."/>
        </authorList>
    </citation>
    <scope>NUCLEOTIDE SEQUENCE [LARGE SCALE GENOMIC DNA]</scope>
    <source>
        <strain evidence="8 9">Ag45/Mut15</strain>
    </source>
</reference>
<dbReference type="InterPro" id="IPR032694">
    <property type="entry name" value="CopC/D"/>
</dbReference>
<keyword evidence="4" id="KW-0186">Copper</keyword>
<keyword evidence="2" id="KW-0479">Metal-binding</keyword>
<evidence type="ECO:0000256" key="4">
    <source>
        <dbReference type="ARBA" id="ARBA00023008"/>
    </source>
</evidence>
<evidence type="ECO:0000256" key="2">
    <source>
        <dbReference type="ARBA" id="ARBA00022723"/>
    </source>
</evidence>
<keyword evidence="6" id="KW-0472">Membrane</keyword>
<evidence type="ECO:0000256" key="6">
    <source>
        <dbReference type="SAM" id="Phobius"/>
    </source>
</evidence>
<accession>A0ABT0K120</accession>
<keyword evidence="3" id="KW-0732">Signal</keyword>
<comment type="caution">
    <text evidence="8">The sequence shown here is derived from an EMBL/GenBank/DDBJ whole genome shotgun (WGS) entry which is preliminary data.</text>
</comment>
<feature type="region of interest" description="Disordered" evidence="5">
    <location>
        <begin position="140"/>
        <end position="192"/>
    </location>
</feature>
<feature type="transmembrane region" description="Helical" evidence="6">
    <location>
        <begin position="21"/>
        <end position="41"/>
    </location>
</feature>
<evidence type="ECO:0000259" key="7">
    <source>
        <dbReference type="Pfam" id="PF04234"/>
    </source>
</evidence>
<dbReference type="PANTHER" id="PTHR34820">
    <property type="entry name" value="INNER MEMBRANE PROTEIN YEBZ"/>
    <property type="match status" value="1"/>
</dbReference>
<dbReference type="Proteomes" id="UP001201873">
    <property type="component" value="Unassembled WGS sequence"/>
</dbReference>
<name>A0ABT0K120_9ACTN</name>
<sequence length="229" mass="22976">MRRQGQVRAGSRHRERARAPIGRVVACLLVALPALVIGLAAPASAHSRLVSTSPAADATVADPPTEVTLTFSESISSRYTRVAVTGPDGAPHTDGALRVQGGTVHQPLTATSNGVYTVSYQAVSADGHPIGGTFTFTVTQAATPTPTTPPDATPPTTTSPGASAVTVSPTATATDASASAVPTPATTADDPDDGGGIGGWGIAGLGVLAVAVVGGALYFVRRRRRPGEH</sequence>
<evidence type="ECO:0000313" key="8">
    <source>
        <dbReference type="EMBL" id="MCK9877483.1"/>
    </source>
</evidence>
<dbReference type="InterPro" id="IPR014756">
    <property type="entry name" value="Ig_E-set"/>
</dbReference>
<dbReference type="Pfam" id="PF04234">
    <property type="entry name" value="CopC"/>
    <property type="match status" value="1"/>
</dbReference>
<feature type="domain" description="CopC" evidence="7">
    <location>
        <begin position="46"/>
        <end position="138"/>
    </location>
</feature>
<proteinExistence type="predicted"/>
<keyword evidence="6" id="KW-1133">Transmembrane helix</keyword>
<protein>
    <submittedName>
        <fullName evidence="8">Copper resistance protein CopC</fullName>
    </submittedName>
</protein>
<evidence type="ECO:0000256" key="5">
    <source>
        <dbReference type="SAM" id="MobiDB-lite"/>
    </source>
</evidence>